<feature type="coiled-coil region" evidence="1">
    <location>
        <begin position="136"/>
        <end position="163"/>
    </location>
</feature>
<dbReference type="PANTHER" id="PTHR42852">
    <property type="entry name" value="THIOL:DISULFIDE INTERCHANGE PROTEIN DSBE"/>
    <property type="match status" value="1"/>
</dbReference>
<accession>A0A916ZXR6</accession>
<proteinExistence type="predicted"/>
<reference evidence="3 4" key="1">
    <citation type="journal article" date="2014" name="Int. J. Syst. Evol. Microbiol.">
        <title>Complete genome sequence of Corynebacterium casei LMG S-19264T (=DSM 44701T), isolated from a smear-ripened cheese.</title>
        <authorList>
            <consortium name="US DOE Joint Genome Institute (JGI-PGF)"/>
            <person name="Walter F."/>
            <person name="Albersmeier A."/>
            <person name="Kalinowski J."/>
            <person name="Ruckert C."/>
        </authorList>
    </citation>
    <scope>NUCLEOTIDE SEQUENCE [LARGE SCALE GENOMIC DNA]</scope>
    <source>
        <strain evidence="3 4">CGMCC 1.12925</strain>
    </source>
</reference>
<sequence length="450" mass="51968">MIYLFNLSCFAQFTVEGTLAKNANQKIQLLGFEGIQAYLIEETRTDAKGHFSMSYTAEDYGIGYLSISQVENQILVLAKENISIQANALSDKNNLKFLQGKQNKLFNTYTKEFDINQNVLGAWQYLAETYRNNSHLKARQNSLENILNEIESLKKVNQHLIQKLPENSYIQWFIPVRKIVSDVSYIAQNQPELIPENLTAFRNIKHDNDLFYKSGLYKDAFEGHFWLIENSGLSQDEAFAEMKKSIDIIVENLAFDDEKMNQTGEFLFQFLESRSLFEASEYLAVKLLNESSCTLNSNLEKQLEVYRKMKPGNIANNIVFDGDVFKSGTKISVSNLNELQSEYYLIAFGSSWCPACVEELPKLQEEYANLQQKGVEIVMISLDTSKQQFQNFTKDFDFYAASDYKKWDTQAVSDYYVFSTPTLYLIDKNRKILLRPNSVERAKNWILQNL</sequence>
<name>A0A916ZXR6_9FLAO</name>
<dbReference type="Proteomes" id="UP000599688">
    <property type="component" value="Unassembled WGS sequence"/>
</dbReference>
<dbReference type="InterPro" id="IPR013766">
    <property type="entry name" value="Thioredoxin_domain"/>
</dbReference>
<dbReference type="CDD" id="cd02966">
    <property type="entry name" value="TlpA_like_family"/>
    <property type="match status" value="1"/>
</dbReference>
<dbReference type="InterPro" id="IPR012336">
    <property type="entry name" value="Thioredoxin-like_fold"/>
</dbReference>
<feature type="domain" description="Thioredoxin" evidence="2">
    <location>
        <begin position="309"/>
        <end position="450"/>
    </location>
</feature>
<dbReference type="PANTHER" id="PTHR42852:SF13">
    <property type="entry name" value="PROTEIN DIPZ"/>
    <property type="match status" value="1"/>
</dbReference>
<organism evidence="3 4">
    <name type="scientific">Psychroflexus salis</name>
    <dbReference type="NCBI Taxonomy" id="1526574"/>
    <lineage>
        <taxon>Bacteria</taxon>
        <taxon>Pseudomonadati</taxon>
        <taxon>Bacteroidota</taxon>
        <taxon>Flavobacteriia</taxon>
        <taxon>Flavobacteriales</taxon>
        <taxon>Flavobacteriaceae</taxon>
        <taxon>Psychroflexus</taxon>
    </lineage>
</organism>
<comment type="caution">
    <text evidence="3">The sequence shown here is derived from an EMBL/GenBank/DDBJ whole genome shotgun (WGS) entry which is preliminary data.</text>
</comment>
<evidence type="ECO:0000313" key="3">
    <source>
        <dbReference type="EMBL" id="GGE18098.1"/>
    </source>
</evidence>
<protein>
    <recommendedName>
        <fullName evidence="2">Thioredoxin domain-containing protein</fullName>
    </recommendedName>
</protein>
<dbReference type="InterPro" id="IPR036249">
    <property type="entry name" value="Thioredoxin-like_sf"/>
</dbReference>
<dbReference type="SUPFAM" id="SSF52833">
    <property type="entry name" value="Thioredoxin-like"/>
    <property type="match status" value="1"/>
</dbReference>
<evidence type="ECO:0000256" key="1">
    <source>
        <dbReference type="SAM" id="Coils"/>
    </source>
</evidence>
<evidence type="ECO:0000259" key="2">
    <source>
        <dbReference type="PROSITE" id="PS51352"/>
    </source>
</evidence>
<dbReference type="EMBL" id="BMGL01000010">
    <property type="protein sequence ID" value="GGE18098.1"/>
    <property type="molecule type" value="Genomic_DNA"/>
</dbReference>
<dbReference type="Pfam" id="PF13905">
    <property type="entry name" value="Thioredoxin_8"/>
    <property type="match status" value="1"/>
</dbReference>
<dbReference type="PROSITE" id="PS51352">
    <property type="entry name" value="THIOREDOXIN_2"/>
    <property type="match status" value="1"/>
</dbReference>
<gene>
    <name evidence="3" type="ORF">GCM10010831_19130</name>
</gene>
<dbReference type="InterPro" id="IPR050553">
    <property type="entry name" value="Thioredoxin_ResA/DsbE_sf"/>
</dbReference>
<dbReference type="AlphaFoldDB" id="A0A916ZXR6"/>
<keyword evidence="1" id="KW-0175">Coiled coil</keyword>
<evidence type="ECO:0000313" key="4">
    <source>
        <dbReference type="Proteomes" id="UP000599688"/>
    </source>
</evidence>
<dbReference type="Gene3D" id="3.40.30.10">
    <property type="entry name" value="Glutaredoxin"/>
    <property type="match status" value="1"/>
</dbReference>
<keyword evidence="4" id="KW-1185">Reference proteome</keyword>